<evidence type="ECO:0000259" key="10">
    <source>
        <dbReference type="PROSITE" id="PS50157"/>
    </source>
</evidence>
<dbReference type="SUPFAM" id="SSF57667">
    <property type="entry name" value="beta-beta-alpha zinc fingers"/>
    <property type="match status" value="1"/>
</dbReference>
<dbReference type="InterPro" id="IPR052426">
    <property type="entry name" value="Plant_dev_regulator"/>
</dbReference>
<dbReference type="EMBL" id="BQKI01000085">
    <property type="protein sequence ID" value="GJN34039.1"/>
    <property type="molecule type" value="Genomic_DNA"/>
</dbReference>
<feature type="region of interest" description="Disordered" evidence="9">
    <location>
        <begin position="1"/>
        <end position="27"/>
    </location>
</feature>
<evidence type="ECO:0000256" key="5">
    <source>
        <dbReference type="ARBA" id="ARBA00023015"/>
    </source>
</evidence>
<protein>
    <recommendedName>
        <fullName evidence="10">C2H2-type domain-containing protein</fullName>
    </recommendedName>
</protein>
<keyword evidence="5" id="KW-0805">Transcription regulation</keyword>
<evidence type="ECO:0000256" key="4">
    <source>
        <dbReference type="ARBA" id="ARBA00022833"/>
    </source>
</evidence>
<evidence type="ECO:0000256" key="8">
    <source>
        <dbReference type="PROSITE-ProRule" id="PRU00042"/>
    </source>
</evidence>
<evidence type="ECO:0000256" key="7">
    <source>
        <dbReference type="ARBA" id="ARBA00023242"/>
    </source>
</evidence>
<keyword evidence="12" id="KW-1185">Reference proteome</keyword>
<evidence type="ECO:0000256" key="3">
    <source>
        <dbReference type="ARBA" id="ARBA00022771"/>
    </source>
</evidence>
<evidence type="ECO:0000256" key="9">
    <source>
        <dbReference type="SAM" id="MobiDB-lite"/>
    </source>
</evidence>
<keyword evidence="6" id="KW-0804">Transcription</keyword>
<evidence type="ECO:0000313" key="12">
    <source>
        <dbReference type="Proteomes" id="UP001054889"/>
    </source>
</evidence>
<gene>
    <name evidence="11" type="primary">gb22674</name>
    <name evidence="11" type="ORF">PR202_gb22674</name>
</gene>
<proteinExistence type="predicted"/>
<dbReference type="PANTHER" id="PTHR45801">
    <property type="entry name" value="OS07G0101800 PROTEIN"/>
    <property type="match status" value="1"/>
</dbReference>
<dbReference type="InterPro" id="IPR036236">
    <property type="entry name" value="Znf_C2H2_sf"/>
</dbReference>
<dbReference type="Proteomes" id="UP001054889">
    <property type="component" value="Unassembled WGS sequence"/>
</dbReference>
<feature type="compositionally biased region" description="Basic and acidic residues" evidence="9">
    <location>
        <begin position="1"/>
        <end position="10"/>
    </location>
</feature>
<dbReference type="Pfam" id="PF13912">
    <property type="entry name" value="zf-C2H2_6"/>
    <property type="match status" value="1"/>
</dbReference>
<dbReference type="PROSITE" id="PS00028">
    <property type="entry name" value="ZINC_FINGER_C2H2_1"/>
    <property type="match status" value="1"/>
</dbReference>
<dbReference type="PROSITE" id="PS50157">
    <property type="entry name" value="ZINC_FINGER_C2H2_2"/>
    <property type="match status" value="1"/>
</dbReference>
<dbReference type="GO" id="GO:0008270">
    <property type="term" value="F:zinc ion binding"/>
    <property type="evidence" value="ECO:0007669"/>
    <property type="project" value="UniProtKB-KW"/>
</dbReference>
<dbReference type="InterPro" id="IPR013087">
    <property type="entry name" value="Znf_C2H2_type"/>
</dbReference>
<dbReference type="AlphaFoldDB" id="A0AAV5FGY5"/>
<evidence type="ECO:0000313" key="11">
    <source>
        <dbReference type="EMBL" id="GJN34039.1"/>
    </source>
</evidence>
<feature type="domain" description="C2H2-type" evidence="10">
    <location>
        <begin position="33"/>
        <end position="60"/>
    </location>
</feature>
<evidence type="ECO:0000256" key="6">
    <source>
        <dbReference type="ARBA" id="ARBA00023163"/>
    </source>
</evidence>
<reference evidence="11" key="1">
    <citation type="journal article" date="2018" name="DNA Res.">
        <title>Multiple hybrid de novo genome assembly of finger millet, an orphan allotetraploid crop.</title>
        <authorList>
            <person name="Hatakeyama M."/>
            <person name="Aluri S."/>
            <person name="Balachadran M.T."/>
            <person name="Sivarajan S.R."/>
            <person name="Patrignani A."/>
            <person name="Gruter S."/>
            <person name="Poveda L."/>
            <person name="Shimizu-Inatsugi R."/>
            <person name="Baeten J."/>
            <person name="Francoijs K.J."/>
            <person name="Nataraja K.N."/>
            <person name="Reddy Y.A.N."/>
            <person name="Phadnis S."/>
            <person name="Ravikumar R.L."/>
            <person name="Schlapbach R."/>
            <person name="Sreeman S.M."/>
            <person name="Shimizu K.K."/>
        </authorList>
    </citation>
    <scope>NUCLEOTIDE SEQUENCE</scope>
</reference>
<evidence type="ECO:0000256" key="1">
    <source>
        <dbReference type="ARBA" id="ARBA00004123"/>
    </source>
</evidence>
<sequence length="158" mass="17400">MERDHGHIDQRFSLAGHTWPPRQIRSSSSSTSYCCGYCKREFRSPQGLGGHMNVHRWDRARLIHGHQCSAHRLPSPPNNPSPSGRVIDPRISSEQMPHCTGNADGSATAVAKQDNDCRFTASASSNTTKNFESGVGVCSHQDGTDDRRLDLELRLGCS</sequence>
<comment type="caution">
    <text evidence="11">The sequence shown here is derived from an EMBL/GenBank/DDBJ whole genome shotgun (WGS) entry which is preliminary data.</text>
</comment>
<accession>A0AAV5FGY5</accession>
<evidence type="ECO:0000256" key="2">
    <source>
        <dbReference type="ARBA" id="ARBA00022723"/>
    </source>
</evidence>
<name>A0AAV5FGY5_ELECO</name>
<reference evidence="11" key="2">
    <citation type="submission" date="2021-12" db="EMBL/GenBank/DDBJ databases">
        <title>Resequencing data analysis of finger millet.</title>
        <authorList>
            <person name="Hatakeyama M."/>
            <person name="Aluri S."/>
            <person name="Balachadran M.T."/>
            <person name="Sivarajan S.R."/>
            <person name="Poveda L."/>
            <person name="Shimizu-Inatsugi R."/>
            <person name="Schlapbach R."/>
            <person name="Sreeman S.M."/>
            <person name="Shimizu K.K."/>
        </authorList>
    </citation>
    <scope>NUCLEOTIDE SEQUENCE</scope>
</reference>
<keyword evidence="4" id="KW-0862">Zinc</keyword>
<organism evidence="11 12">
    <name type="scientific">Eleusine coracana subsp. coracana</name>
    <dbReference type="NCBI Taxonomy" id="191504"/>
    <lineage>
        <taxon>Eukaryota</taxon>
        <taxon>Viridiplantae</taxon>
        <taxon>Streptophyta</taxon>
        <taxon>Embryophyta</taxon>
        <taxon>Tracheophyta</taxon>
        <taxon>Spermatophyta</taxon>
        <taxon>Magnoliopsida</taxon>
        <taxon>Liliopsida</taxon>
        <taxon>Poales</taxon>
        <taxon>Poaceae</taxon>
        <taxon>PACMAD clade</taxon>
        <taxon>Chloridoideae</taxon>
        <taxon>Cynodonteae</taxon>
        <taxon>Eleusininae</taxon>
        <taxon>Eleusine</taxon>
    </lineage>
</organism>
<comment type="subcellular location">
    <subcellularLocation>
        <location evidence="1">Nucleus</location>
    </subcellularLocation>
</comment>
<keyword evidence="7" id="KW-0539">Nucleus</keyword>
<dbReference type="PANTHER" id="PTHR45801:SF118">
    <property type="entry name" value="RAMOSA 1"/>
    <property type="match status" value="1"/>
</dbReference>
<dbReference type="GO" id="GO:0005634">
    <property type="term" value="C:nucleus"/>
    <property type="evidence" value="ECO:0007669"/>
    <property type="project" value="UniProtKB-SubCell"/>
</dbReference>
<keyword evidence="3 8" id="KW-0863">Zinc-finger</keyword>
<keyword evidence="2" id="KW-0479">Metal-binding</keyword>